<dbReference type="SUPFAM" id="SSF103481">
    <property type="entry name" value="Multidrug resistance efflux transporter EmrE"/>
    <property type="match status" value="2"/>
</dbReference>
<accession>A0A4V1J1N3</accession>
<feature type="transmembrane region" description="Helical" evidence="5">
    <location>
        <begin position="259"/>
        <end position="278"/>
    </location>
</feature>
<keyword evidence="7" id="KW-1185">Reference proteome</keyword>
<keyword evidence="3 5" id="KW-1133">Transmembrane helix</keyword>
<keyword evidence="4 5" id="KW-0472">Membrane</keyword>
<dbReference type="PANTHER" id="PTHR23051:SF0">
    <property type="entry name" value="SOLUTE CARRIER FAMILY 35 MEMBER F5"/>
    <property type="match status" value="1"/>
</dbReference>
<feature type="transmembrane region" description="Helical" evidence="5">
    <location>
        <begin position="232"/>
        <end position="253"/>
    </location>
</feature>
<organism evidence="6 7">
    <name type="scientific">Syncephalis pseudoplumigaleata</name>
    <dbReference type="NCBI Taxonomy" id="1712513"/>
    <lineage>
        <taxon>Eukaryota</taxon>
        <taxon>Fungi</taxon>
        <taxon>Fungi incertae sedis</taxon>
        <taxon>Zoopagomycota</taxon>
        <taxon>Zoopagomycotina</taxon>
        <taxon>Zoopagomycetes</taxon>
        <taxon>Zoopagales</taxon>
        <taxon>Piptocephalidaceae</taxon>
        <taxon>Syncephalis</taxon>
    </lineage>
</organism>
<feature type="transmembrane region" description="Helical" evidence="5">
    <location>
        <begin position="48"/>
        <end position="68"/>
    </location>
</feature>
<dbReference type="OrthoDB" id="1436450at2759"/>
<feature type="transmembrane region" description="Helical" evidence="5">
    <location>
        <begin position="15"/>
        <end position="36"/>
    </location>
</feature>
<feature type="transmembrane region" description="Helical" evidence="5">
    <location>
        <begin position="202"/>
        <end position="220"/>
    </location>
</feature>
<dbReference type="GO" id="GO:0016020">
    <property type="term" value="C:membrane"/>
    <property type="evidence" value="ECO:0007669"/>
    <property type="project" value="UniProtKB-SubCell"/>
</dbReference>
<reference evidence="7" key="1">
    <citation type="journal article" date="2018" name="Nat. Microbiol.">
        <title>Leveraging single-cell genomics to expand the fungal tree of life.</title>
        <authorList>
            <person name="Ahrendt S.R."/>
            <person name="Quandt C.A."/>
            <person name="Ciobanu D."/>
            <person name="Clum A."/>
            <person name="Salamov A."/>
            <person name="Andreopoulos B."/>
            <person name="Cheng J.F."/>
            <person name="Woyke T."/>
            <person name="Pelin A."/>
            <person name="Henrissat B."/>
            <person name="Reynolds N.K."/>
            <person name="Benny G.L."/>
            <person name="Smith M.E."/>
            <person name="James T.Y."/>
            <person name="Grigoriev I.V."/>
        </authorList>
    </citation>
    <scope>NUCLEOTIDE SEQUENCE [LARGE SCALE GENOMIC DNA]</scope>
    <source>
        <strain evidence="7">Benny S71-1</strain>
    </source>
</reference>
<feature type="transmembrane region" description="Helical" evidence="5">
    <location>
        <begin position="324"/>
        <end position="346"/>
    </location>
</feature>
<evidence type="ECO:0000256" key="5">
    <source>
        <dbReference type="SAM" id="Phobius"/>
    </source>
</evidence>
<gene>
    <name evidence="6" type="ORF">SYNPS1DRAFT_15354</name>
</gene>
<comment type="subcellular location">
    <subcellularLocation>
        <location evidence="1">Membrane</location>
        <topology evidence="1">Multi-pass membrane protein</topology>
    </subcellularLocation>
</comment>
<dbReference type="InterPro" id="IPR037185">
    <property type="entry name" value="EmrE-like"/>
</dbReference>
<evidence type="ECO:0000313" key="6">
    <source>
        <dbReference type="EMBL" id="RKP25659.1"/>
    </source>
</evidence>
<dbReference type="PANTHER" id="PTHR23051">
    <property type="entry name" value="SOLUTE CARRIER FAMILY 35, MEMBER F5"/>
    <property type="match status" value="1"/>
</dbReference>
<evidence type="ECO:0000256" key="1">
    <source>
        <dbReference type="ARBA" id="ARBA00004141"/>
    </source>
</evidence>
<sequence>MNQSCLAVLWHNTRYVQGVLALLGVVVCWVGSSFAVQGMFTDYEYSKPFFLTYFNTCTFTLYLGVYWATTAPADRHWARGLESHQAHHEAADETAPLLRAKDGHTTPSLSAKFCVLWFLANWSQNASLAYTSVASSTVIGSTSGLFTLLIGSMAGVERLTLARCVAALCSLVGVALVTNAPAHLPDPVDEAPSLVSHLWGDALALMGAFFYGCYTVLLKCRMHDDTQANNTLFFGLVGLFNMVGMWPFLLLLHCLGWETFALPDVPVVWAIILVNAFLGTFLSDYLWLLAVLLTSPLVATLGLALSIPLAFFGDIVFKGLVVNATYWIGTGLVLCGFLGVNSATLWEQSLPAR</sequence>
<evidence type="ECO:0000313" key="7">
    <source>
        <dbReference type="Proteomes" id="UP000278143"/>
    </source>
</evidence>
<dbReference type="Proteomes" id="UP000278143">
    <property type="component" value="Unassembled WGS sequence"/>
</dbReference>
<protein>
    <submittedName>
        <fullName evidence="6">Uncharacterized protein</fullName>
    </submittedName>
</protein>
<dbReference type="EMBL" id="KZ989664">
    <property type="protein sequence ID" value="RKP25659.1"/>
    <property type="molecule type" value="Genomic_DNA"/>
</dbReference>
<feature type="transmembrane region" description="Helical" evidence="5">
    <location>
        <begin position="285"/>
        <end position="312"/>
    </location>
</feature>
<name>A0A4V1J1N3_9FUNG</name>
<keyword evidence="2 5" id="KW-0812">Transmembrane</keyword>
<evidence type="ECO:0000256" key="2">
    <source>
        <dbReference type="ARBA" id="ARBA00022692"/>
    </source>
</evidence>
<feature type="transmembrane region" description="Helical" evidence="5">
    <location>
        <begin position="161"/>
        <end position="182"/>
    </location>
</feature>
<proteinExistence type="predicted"/>
<evidence type="ECO:0000256" key="4">
    <source>
        <dbReference type="ARBA" id="ARBA00023136"/>
    </source>
</evidence>
<dbReference type="AlphaFoldDB" id="A0A4V1J1N3"/>
<evidence type="ECO:0000256" key="3">
    <source>
        <dbReference type="ARBA" id="ARBA00022989"/>
    </source>
</evidence>
<feature type="transmembrane region" description="Helical" evidence="5">
    <location>
        <begin position="128"/>
        <end position="149"/>
    </location>
</feature>